<organism evidence="1 2">
    <name type="scientific">Kribbella pittospori</name>
    <dbReference type="NCBI Taxonomy" id="722689"/>
    <lineage>
        <taxon>Bacteria</taxon>
        <taxon>Bacillati</taxon>
        <taxon>Actinomycetota</taxon>
        <taxon>Actinomycetes</taxon>
        <taxon>Propionibacteriales</taxon>
        <taxon>Kribbellaceae</taxon>
        <taxon>Kribbella</taxon>
    </lineage>
</organism>
<keyword evidence="2" id="KW-1185">Reference proteome</keyword>
<name>A0A4R0KGH9_9ACTN</name>
<dbReference type="EMBL" id="SJKB01000011">
    <property type="protein sequence ID" value="TCC57128.1"/>
    <property type="molecule type" value="Genomic_DNA"/>
</dbReference>
<reference evidence="1 2" key="1">
    <citation type="submission" date="2019-02" db="EMBL/GenBank/DDBJ databases">
        <title>Kribbella capetownensis sp. nov. and Kribbella speibonae sp. nov., isolated from soil.</title>
        <authorList>
            <person name="Curtis S.M."/>
            <person name="Norton I."/>
            <person name="Everest G.J."/>
            <person name="Meyers P.R."/>
        </authorList>
    </citation>
    <scope>NUCLEOTIDE SEQUENCE [LARGE SCALE GENOMIC DNA]</scope>
    <source>
        <strain evidence="1 2">NRRL B-24813</strain>
    </source>
</reference>
<sequence>MLEGAALEELEKESELEFGRVCGMLRDHSSTATVAAALLRDWALESGLAVDPVERIEEILRRRDVFVEDAARALLAALGMLAS</sequence>
<evidence type="ECO:0000313" key="1">
    <source>
        <dbReference type="EMBL" id="TCC57128.1"/>
    </source>
</evidence>
<dbReference type="AlphaFoldDB" id="A0A4R0KGH9"/>
<comment type="caution">
    <text evidence="1">The sequence shown here is derived from an EMBL/GenBank/DDBJ whole genome shotgun (WGS) entry which is preliminary data.</text>
</comment>
<evidence type="ECO:0000313" key="2">
    <source>
        <dbReference type="Proteomes" id="UP000291144"/>
    </source>
</evidence>
<dbReference type="RefSeq" id="WP_131362648.1">
    <property type="nucleotide sequence ID" value="NZ_SJKB01000011.1"/>
</dbReference>
<gene>
    <name evidence="1" type="ORF">E0H73_32150</name>
</gene>
<dbReference type="Proteomes" id="UP000291144">
    <property type="component" value="Unassembled WGS sequence"/>
</dbReference>
<protein>
    <submittedName>
        <fullName evidence="1">Uncharacterized protein</fullName>
    </submittedName>
</protein>
<proteinExistence type="predicted"/>
<accession>A0A4R0KGH9</accession>